<organism evidence="2 3">
    <name type="scientific">Selenomonas ruminantium</name>
    <dbReference type="NCBI Taxonomy" id="971"/>
    <lineage>
        <taxon>Bacteria</taxon>
        <taxon>Bacillati</taxon>
        <taxon>Bacillota</taxon>
        <taxon>Negativicutes</taxon>
        <taxon>Selenomonadales</taxon>
        <taxon>Selenomonadaceae</taxon>
        <taxon>Selenomonas</taxon>
    </lineage>
</organism>
<dbReference type="InterPro" id="IPR011051">
    <property type="entry name" value="RmlC_Cupin_sf"/>
</dbReference>
<dbReference type="Pfam" id="PF05523">
    <property type="entry name" value="FdtA"/>
    <property type="match status" value="1"/>
</dbReference>
<dbReference type="Gene3D" id="2.60.120.10">
    <property type="entry name" value="Jelly Rolls"/>
    <property type="match status" value="1"/>
</dbReference>
<protein>
    <submittedName>
        <fullName evidence="2">dTDP-4-dehydrorhamnose 3,5-epimerase</fullName>
    </submittedName>
</protein>
<proteinExistence type="predicted"/>
<gene>
    <name evidence="2" type="ORF">SAMN02910323_2031</name>
</gene>
<dbReference type="SUPFAM" id="SSF51182">
    <property type="entry name" value="RmlC-like cupins"/>
    <property type="match status" value="1"/>
</dbReference>
<reference evidence="3" key="1">
    <citation type="submission" date="2016-11" db="EMBL/GenBank/DDBJ databases">
        <authorList>
            <person name="Varghese N."/>
            <person name="Submissions S."/>
        </authorList>
    </citation>
    <scope>NUCLEOTIDE SEQUENCE [LARGE SCALE GENOMIC DNA]</scope>
    <source>
        <strain evidence="3">C3</strain>
    </source>
</reference>
<evidence type="ECO:0000313" key="2">
    <source>
        <dbReference type="EMBL" id="SFW47610.1"/>
    </source>
</evidence>
<dbReference type="CDD" id="cd20292">
    <property type="entry name" value="cupin_QdtA-like"/>
    <property type="match status" value="1"/>
</dbReference>
<dbReference type="InterPro" id="IPR008894">
    <property type="entry name" value="QdtA_cupin_dom"/>
</dbReference>
<keyword evidence="3" id="KW-1185">Reference proteome</keyword>
<dbReference type="InterPro" id="IPR014710">
    <property type="entry name" value="RmlC-like_jellyroll"/>
</dbReference>
<sequence>MKNEKLNISILDFGAIGDERGMLTICEGEQDIPFIPKRIFYIYRSGADVVRGQHANKVTDFVLINVSGSSKVKIMDGRGNELVYSLSRPNTGIYIPHMVWKEMYDFSADSVLLCLASEHYDPNEYIRDYDEFLQEVEKNDDITSKLLKKGK</sequence>
<feature type="domain" description="Sugar 3,4-ketoisomerase QdtA cupin" evidence="1">
    <location>
        <begin position="7"/>
        <end position="136"/>
    </location>
</feature>
<dbReference type="AlphaFoldDB" id="A0A1K1PII4"/>
<dbReference type="EMBL" id="FPJA01000008">
    <property type="protein sequence ID" value="SFW47610.1"/>
    <property type="molecule type" value="Genomic_DNA"/>
</dbReference>
<evidence type="ECO:0000259" key="1">
    <source>
        <dbReference type="Pfam" id="PF05523"/>
    </source>
</evidence>
<name>A0A1K1PII4_SELRU</name>
<dbReference type="RefSeq" id="WP_072306464.1">
    <property type="nucleotide sequence ID" value="NZ_FPJA01000008.1"/>
</dbReference>
<evidence type="ECO:0000313" key="3">
    <source>
        <dbReference type="Proteomes" id="UP000182958"/>
    </source>
</evidence>
<dbReference type="Proteomes" id="UP000182958">
    <property type="component" value="Unassembled WGS sequence"/>
</dbReference>
<accession>A0A1K1PII4</accession>